<feature type="transmembrane region" description="Helical" evidence="8">
    <location>
        <begin position="475"/>
        <end position="495"/>
    </location>
</feature>
<evidence type="ECO:0000256" key="1">
    <source>
        <dbReference type="ARBA" id="ARBA00004651"/>
    </source>
</evidence>
<comment type="subcellular location">
    <subcellularLocation>
        <location evidence="1">Cell membrane</location>
        <topology evidence="1">Multi-pass membrane protein</topology>
    </subcellularLocation>
</comment>
<dbReference type="SUPFAM" id="SSF50182">
    <property type="entry name" value="Sm-like ribonucleoproteins"/>
    <property type="match status" value="1"/>
</dbReference>
<feature type="transmembrane region" description="Helical" evidence="8">
    <location>
        <begin position="270"/>
        <end position="289"/>
    </location>
</feature>
<name>A0A926P0W2_9HYPH</name>
<evidence type="ECO:0000256" key="3">
    <source>
        <dbReference type="ARBA" id="ARBA00022475"/>
    </source>
</evidence>
<evidence type="ECO:0000256" key="8">
    <source>
        <dbReference type="SAM" id="Phobius"/>
    </source>
</evidence>
<dbReference type="InterPro" id="IPR045276">
    <property type="entry name" value="YbiO_bact"/>
</dbReference>
<evidence type="ECO:0000256" key="5">
    <source>
        <dbReference type="ARBA" id="ARBA00022989"/>
    </source>
</evidence>
<feature type="transmembrane region" description="Helical" evidence="8">
    <location>
        <begin position="229"/>
        <end position="250"/>
    </location>
</feature>
<feature type="region of interest" description="Disordered" evidence="7">
    <location>
        <begin position="774"/>
        <end position="809"/>
    </location>
</feature>
<keyword evidence="4 8" id="KW-0812">Transmembrane</keyword>
<dbReference type="InterPro" id="IPR049142">
    <property type="entry name" value="MS_channel_1st"/>
</dbReference>
<feature type="chain" id="PRO_5037472617" evidence="9">
    <location>
        <begin position="23"/>
        <end position="809"/>
    </location>
</feature>
<evidence type="ECO:0000256" key="2">
    <source>
        <dbReference type="ARBA" id="ARBA00008017"/>
    </source>
</evidence>
<feature type="transmembrane region" description="Helical" evidence="8">
    <location>
        <begin position="334"/>
        <end position="359"/>
    </location>
</feature>
<feature type="compositionally biased region" description="Low complexity" evidence="7">
    <location>
        <begin position="95"/>
        <end position="115"/>
    </location>
</feature>
<dbReference type="Pfam" id="PF00924">
    <property type="entry name" value="MS_channel_2nd"/>
    <property type="match status" value="1"/>
</dbReference>
<feature type="transmembrane region" description="Helical" evidence="8">
    <location>
        <begin position="185"/>
        <end position="208"/>
    </location>
</feature>
<keyword evidence="3" id="KW-1003">Cell membrane</keyword>
<evidence type="ECO:0000256" key="7">
    <source>
        <dbReference type="SAM" id="MobiDB-lite"/>
    </source>
</evidence>
<feature type="region of interest" description="Disordered" evidence="7">
    <location>
        <begin position="78"/>
        <end position="132"/>
    </location>
</feature>
<feature type="domain" description="Mechanosensitive ion channel MscS" evidence="10">
    <location>
        <begin position="601"/>
        <end position="664"/>
    </location>
</feature>
<dbReference type="Gene3D" id="2.30.30.60">
    <property type="match status" value="1"/>
</dbReference>
<evidence type="ECO:0000259" key="13">
    <source>
        <dbReference type="Pfam" id="PF25392"/>
    </source>
</evidence>
<reference evidence="14" key="1">
    <citation type="submission" date="2020-05" db="EMBL/GenBank/DDBJ databases">
        <title>Identification of trans-AT polyketide cluster in two marine bacteria, producers of a novel glutaramide-containing polyketide sesbanimide D and analogs.</title>
        <authorList>
            <person name="Kacar D."/>
            <person name="Rodriguez P."/>
            <person name="Canedo L."/>
            <person name="Gonzalez E."/>
            <person name="Galan B."/>
            <person name="De La Calle F."/>
            <person name="Garcia J.L."/>
        </authorList>
    </citation>
    <scope>NUCLEOTIDE SEQUENCE</scope>
    <source>
        <strain evidence="14">PHM038</strain>
    </source>
</reference>
<protein>
    <submittedName>
        <fullName evidence="14">Mechanosensitive ion channel</fullName>
    </submittedName>
</protein>
<dbReference type="InterPro" id="IPR010920">
    <property type="entry name" value="LSM_dom_sf"/>
</dbReference>
<gene>
    <name evidence="14" type="ORF">HK439_13960</name>
</gene>
<dbReference type="PANTHER" id="PTHR30460">
    <property type="entry name" value="MODERATE CONDUCTANCE MECHANOSENSITIVE CHANNEL YBIO"/>
    <property type="match status" value="1"/>
</dbReference>
<dbReference type="PANTHER" id="PTHR30460:SF0">
    <property type="entry name" value="MODERATE CONDUCTANCE MECHANOSENSITIVE CHANNEL YBIO"/>
    <property type="match status" value="1"/>
</dbReference>
<evidence type="ECO:0000256" key="9">
    <source>
        <dbReference type="SAM" id="SignalP"/>
    </source>
</evidence>
<keyword evidence="6 8" id="KW-0472">Membrane</keyword>
<dbReference type="Pfam" id="PF21088">
    <property type="entry name" value="MS_channel_1st"/>
    <property type="match status" value="1"/>
</dbReference>
<comment type="similarity">
    <text evidence="2">Belongs to the MscS (TC 1.A.23) family.</text>
</comment>
<feature type="domain" description="Mechanosensitive ion channel transmembrane helices 2/3" evidence="12">
    <location>
        <begin position="560"/>
        <end position="600"/>
    </location>
</feature>
<feature type="transmembrane region" description="Helical" evidence="8">
    <location>
        <begin position="581"/>
        <end position="603"/>
    </location>
</feature>
<accession>A0A926P0W2</accession>
<dbReference type="InterPro" id="IPR011066">
    <property type="entry name" value="MscS_channel_C_sf"/>
</dbReference>
<feature type="signal peptide" evidence="9">
    <location>
        <begin position="1"/>
        <end position="22"/>
    </location>
</feature>
<dbReference type="InterPro" id="IPR057485">
    <property type="entry name" value="YbiO-like_TM1"/>
</dbReference>
<evidence type="ECO:0000259" key="11">
    <source>
        <dbReference type="Pfam" id="PF21082"/>
    </source>
</evidence>
<feature type="transmembrane region" description="Helical" evidence="8">
    <location>
        <begin position="388"/>
        <end position="409"/>
    </location>
</feature>
<organism evidence="14 15">
    <name type="scientific">Roseibium aggregatum</name>
    <dbReference type="NCBI Taxonomy" id="187304"/>
    <lineage>
        <taxon>Bacteria</taxon>
        <taxon>Pseudomonadati</taxon>
        <taxon>Pseudomonadota</taxon>
        <taxon>Alphaproteobacteria</taxon>
        <taxon>Hyphomicrobiales</taxon>
        <taxon>Stappiaceae</taxon>
        <taxon>Roseibium</taxon>
    </lineage>
</organism>
<dbReference type="SUPFAM" id="SSF82689">
    <property type="entry name" value="Mechanosensitive channel protein MscS (YggB), C-terminal domain"/>
    <property type="match status" value="1"/>
</dbReference>
<dbReference type="EMBL" id="JABFCZ010000014">
    <property type="protein sequence ID" value="MBD1547368.1"/>
    <property type="molecule type" value="Genomic_DNA"/>
</dbReference>
<dbReference type="Gene3D" id="1.10.287.1260">
    <property type="match status" value="1"/>
</dbReference>
<dbReference type="InterPro" id="IPR006685">
    <property type="entry name" value="MscS_channel_2nd"/>
</dbReference>
<keyword evidence="5 8" id="KW-1133">Transmembrane helix</keyword>
<keyword evidence="9" id="KW-0732">Signal</keyword>
<dbReference type="Pfam" id="PF21082">
    <property type="entry name" value="MS_channel_3rd"/>
    <property type="match status" value="1"/>
</dbReference>
<dbReference type="InterPro" id="IPR049278">
    <property type="entry name" value="MS_channel_C"/>
</dbReference>
<proteinExistence type="inferred from homology"/>
<dbReference type="InterPro" id="IPR011014">
    <property type="entry name" value="MscS_channel_TM-2"/>
</dbReference>
<feature type="transmembrane region" description="Helical" evidence="8">
    <location>
        <begin position="309"/>
        <end position="328"/>
    </location>
</feature>
<evidence type="ECO:0000256" key="4">
    <source>
        <dbReference type="ARBA" id="ARBA00022692"/>
    </source>
</evidence>
<dbReference type="Proteomes" id="UP000598467">
    <property type="component" value="Unassembled WGS sequence"/>
</dbReference>
<dbReference type="InterPro" id="IPR023408">
    <property type="entry name" value="MscS_beta-dom_sf"/>
</dbReference>
<feature type="transmembrane region" description="Helical" evidence="8">
    <location>
        <begin position="415"/>
        <end position="440"/>
    </location>
</feature>
<feature type="domain" description="Moderate conductance mechanosensitive channel YbiO-like transmembrane helix 1" evidence="13">
    <location>
        <begin position="422"/>
        <end position="500"/>
    </location>
</feature>
<sequence>MTVLMRCLAVSLVCLVATIGQAQETTPSNATAPATPATTTAPVAAAPPASVGAAVDAIAKLLEDPKGRDALIEALRQKSRTDQPAPGNQAAGQDQTSSQGQATGASGSTSDAAAQPAAGGTDTGAQSPQDAAATAPDNFAVQLGQYTKVIADDVSSLVLRVAHSFRGVTLLLNGDIQVRWDKARIAALEVVMVLSAAVLLFWLGQKLLTYLFHRWALRARYGSWTQRAGILLATTVADVVTVVVGWGAGYAAALIDYGMLDHGVSLLESLALNAFLITGLTKVGLRFFFAPERRELRLFPFSDRLASYWCRQLGFVVALMGYGIMLGVPVANLAVSFVIGNAVRALVVILSALILFTLIHRNRREVAHGLSAHADQMPGAFGKRAMKVFARIWHICANFYVLLVFGLWLTSPFQAVAIAIRATGLSVLTIMAGTAVTLIMTRAITGGIRLPEELKKSLPALQGRINAFVPRLLKLLRIFVFLVTLVLLLEIWGFIDIVGWLHSAQGITIIGRFSSAFLVVVIAFVVWLGVMSWIDLRLREQTGYVVTARVRTLFQLFRNAFTVLVIVMAALLGLSELGVDIGPLIAGAGVVGLAISFGAQTLVKDIITGAFIQIENAINEGDVVTVGGVTGVVERLTVRSVRLRDLDGTTHIVPFSAVDTVSNFMRDFSYHVAVIGVAYDTDVRKAKAALEEAFQRLKKTDYGNKIIGDLEMHGVTNFGDSAIDIRARIMTTPGDQWSVGRAYNEFVKDVFDEWGIEIPFPQVTYHAAGAATPTAASSKPLARGHNEEDAEGDGAGEGAAGYSTSSSDE</sequence>
<dbReference type="Pfam" id="PF25392">
    <property type="entry name" value="MS_channel_TM1"/>
    <property type="match status" value="1"/>
</dbReference>
<dbReference type="RefSeq" id="WP_190292121.1">
    <property type="nucleotide sequence ID" value="NZ_JABFCZ010000014.1"/>
</dbReference>
<evidence type="ECO:0000256" key="6">
    <source>
        <dbReference type="ARBA" id="ARBA00023136"/>
    </source>
</evidence>
<evidence type="ECO:0000259" key="12">
    <source>
        <dbReference type="Pfam" id="PF21088"/>
    </source>
</evidence>
<feature type="transmembrane region" description="Helical" evidence="8">
    <location>
        <begin position="556"/>
        <end position="575"/>
    </location>
</feature>
<evidence type="ECO:0000313" key="14">
    <source>
        <dbReference type="EMBL" id="MBD1547368.1"/>
    </source>
</evidence>
<dbReference type="AlphaFoldDB" id="A0A926P0W2"/>
<feature type="transmembrane region" description="Helical" evidence="8">
    <location>
        <begin position="515"/>
        <end position="536"/>
    </location>
</feature>
<evidence type="ECO:0000259" key="10">
    <source>
        <dbReference type="Pfam" id="PF00924"/>
    </source>
</evidence>
<comment type="caution">
    <text evidence="14">The sequence shown here is derived from an EMBL/GenBank/DDBJ whole genome shotgun (WGS) entry which is preliminary data.</text>
</comment>
<dbReference type="GO" id="GO:0008381">
    <property type="term" value="F:mechanosensitive monoatomic ion channel activity"/>
    <property type="evidence" value="ECO:0007669"/>
    <property type="project" value="InterPro"/>
</dbReference>
<dbReference type="Gene3D" id="3.30.70.100">
    <property type="match status" value="1"/>
</dbReference>
<feature type="domain" description="Mechanosensitive ion channel MscS C-terminal" evidence="11">
    <location>
        <begin position="672"/>
        <end position="758"/>
    </location>
</feature>
<dbReference type="SUPFAM" id="SSF82861">
    <property type="entry name" value="Mechanosensitive channel protein MscS (YggB), transmembrane region"/>
    <property type="match status" value="1"/>
</dbReference>
<evidence type="ECO:0000313" key="15">
    <source>
        <dbReference type="Proteomes" id="UP000598467"/>
    </source>
</evidence>
<dbReference type="GO" id="GO:0005886">
    <property type="term" value="C:plasma membrane"/>
    <property type="evidence" value="ECO:0007669"/>
    <property type="project" value="UniProtKB-SubCell"/>
</dbReference>